<comment type="catalytic activity">
    <reaction evidence="5">
        <text>(2R)-3-phosphoglycerate + NAD(+) = 3-phosphooxypyruvate + NADH + H(+)</text>
        <dbReference type="Rhea" id="RHEA:12641"/>
        <dbReference type="ChEBI" id="CHEBI:15378"/>
        <dbReference type="ChEBI" id="CHEBI:18110"/>
        <dbReference type="ChEBI" id="CHEBI:57540"/>
        <dbReference type="ChEBI" id="CHEBI:57945"/>
        <dbReference type="ChEBI" id="CHEBI:58272"/>
        <dbReference type="EC" id="1.1.1.95"/>
    </reaction>
</comment>
<evidence type="ECO:0000256" key="4">
    <source>
        <dbReference type="ARBA" id="ARBA00023027"/>
    </source>
</evidence>
<dbReference type="InterPro" id="IPR029752">
    <property type="entry name" value="D-isomer_DH_CS1"/>
</dbReference>
<evidence type="ECO:0000256" key="6">
    <source>
        <dbReference type="RuleBase" id="RU003719"/>
    </source>
</evidence>
<keyword evidence="4" id="KW-0520">NAD</keyword>
<dbReference type="InterPro" id="IPR006139">
    <property type="entry name" value="D-isomer_2_OHA_DH_cat_dom"/>
</dbReference>
<dbReference type="PANTHER" id="PTHR42938">
    <property type="entry name" value="FORMATE DEHYDROGENASE 1"/>
    <property type="match status" value="1"/>
</dbReference>
<dbReference type="CDD" id="cd12174">
    <property type="entry name" value="PGDH_like_3"/>
    <property type="match status" value="1"/>
</dbReference>
<dbReference type="InterPro" id="IPR002912">
    <property type="entry name" value="ACT_dom"/>
</dbReference>
<evidence type="ECO:0000256" key="1">
    <source>
        <dbReference type="ARBA" id="ARBA00005216"/>
    </source>
</evidence>
<evidence type="ECO:0000256" key="2">
    <source>
        <dbReference type="ARBA" id="ARBA00013143"/>
    </source>
</evidence>
<dbReference type="AlphaFoldDB" id="A0A7S3F6X0"/>
<dbReference type="EMBL" id="HBHY01002006">
    <property type="protein sequence ID" value="CAE0126870.1"/>
    <property type="molecule type" value="Transcribed_RNA"/>
</dbReference>
<dbReference type="FunFam" id="3.40.50.720:FF:000584">
    <property type="entry name" value="D-3-phosphoglycerate dehydrogenase"/>
    <property type="match status" value="1"/>
</dbReference>
<dbReference type="Pfam" id="PF02826">
    <property type="entry name" value="2-Hacid_dh_C"/>
    <property type="match status" value="1"/>
</dbReference>
<dbReference type="SUPFAM" id="SSF55021">
    <property type="entry name" value="ACT-like"/>
    <property type="match status" value="1"/>
</dbReference>
<dbReference type="PROSITE" id="PS00065">
    <property type="entry name" value="D_2_HYDROXYACID_DH_1"/>
    <property type="match status" value="1"/>
</dbReference>
<dbReference type="CDD" id="cd04901">
    <property type="entry name" value="ACT_3PGDH"/>
    <property type="match status" value="1"/>
</dbReference>
<dbReference type="InterPro" id="IPR036291">
    <property type="entry name" value="NAD(P)-bd_dom_sf"/>
</dbReference>
<dbReference type="InterPro" id="IPR006140">
    <property type="entry name" value="D-isomer_DH_NAD-bd"/>
</dbReference>
<comment type="pathway">
    <text evidence="1">Amino-acid biosynthesis; L-serine biosynthesis; L-serine from 3-phospho-D-glycerate: step 1/3.</text>
</comment>
<dbReference type="PROSITE" id="PS51671">
    <property type="entry name" value="ACT"/>
    <property type="match status" value="1"/>
</dbReference>
<accession>A0A7S3F6X0</accession>
<evidence type="ECO:0000259" key="7">
    <source>
        <dbReference type="PROSITE" id="PS51671"/>
    </source>
</evidence>
<gene>
    <name evidence="8" type="ORF">PSIN1315_LOCUS1264</name>
</gene>
<dbReference type="Gene3D" id="3.40.50.720">
    <property type="entry name" value="NAD(P)-binding Rossmann-like Domain"/>
    <property type="match status" value="2"/>
</dbReference>
<dbReference type="Gene3D" id="3.30.70.260">
    <property type="match status" value="1"/>
</dbReference>
<dbReference type="GO" id="GO:0051287">
    <property type="term" value="F:NAD binding"/>
    <property type="evidence" value="ECO:0007669"/>
    <property type="project" value="InterPro"/>
</dbReference>
<dbReference type="InterPro" id="IPR045865">
    <property type="entry name" value="ACT-like_dom_sf"/>
</dbReference>
<proteinExistence type="inferred from homology"/>
<dbReference type="SUPFAM" id="SSF51735">
    <property type="entry name" value="NAD(P)-binding Rossmann-fold domains"/>
    <property type="match status" value="1"/>
</dbReference>
<evidence type="ECO:0000313" key="8">
    <source>
        <dbReference type="EMBL" id="CAE0126870.1"/>
    </source>
</evidence>
<comment type="similarity">
    <text evidence="6">Belongs to the D-isomer specific 2-hydroxyacid dehydrogenase family.</text>
</comment>
<keyword evidence="3 6" id="KW-0560">Oxidoreductase</keyword>
<dbReference type="Pfam" id="PF00389">
    <property type="entry name" value="2-Hacid_dh"/>
    <property type="match status" value="1"/>
</dbReference>
<sequence>MLTKMLELAKERAEAPAAAAPASSDSGDYDGPAFNVLTFNAISSVGLERFPKGRYAISGDGSSFGAEPMAIMLRSHKLQESDVDPSVRGIVRCGAGTNNCNVPKMTELGIPVFNTPGANANAVKELVICALLLASRGIYEGITHVENVILPEEKMEDEKIAKRIEADKKMFVGNEIAGKTIGVVGLGQIGARVVEAALALGMNVIGYDPVLSVDAAMRLPGDRMTRVTDLKELYAGSDYISLHVPYIPGVTHHLIDAEALEACKPGVSFLNFARGEIVDGEALKKFWDAGKGGKYISDFSDPFLNGHPKHVVLPHLGASTAEAEENSAAMAADTIMNFLETGDVVNSVNFPTTITGSREGHARLCVVHENSPGVLGQLTTKLGDKGYNITQQINNSRGDIAYTVIDLQENPEDPDALQQEIAGSIPEVISMRFLSDVFENKMGSPGTYFYVRWA</sequence>
<dbReference type="EC" id="1.1.1.95" evidence="2"/>
<name>A0A7S3F6X0_9VIRI</name>
<reference evidence="8" key="1">
    <citation type="submission" date="2021-01" db="EMBL/GenBank/DDBJ databases">
        <authorList>
            <person name="Corre E."/>
            <person name="Pelletier E."/>
            <person name="Niang G."/>
            <person name="Scheremetjew M."/>
            <person name="Finn R."/>
            <person name="Kale V."/>
            <person name="Holt S."/>
            <person name="Cochrane G."/>
            <person name="Meng A."/>
            <person name="Brown T."/>
            <person name="Cohen L."/>
        </authorList>
    </citation>
    <scope>NUCLEOTIDE SEQUENCE</scope>
    <source>
        <strain evidence="8">RCC927</strain>
    </source>
</reference>
<organism evidence="8">
    <name type="scientific">Prasinoderma singulare</name>
    <dbReference type="NCBI Taxonomy" id="676789"/>
    <lineage>
        <taxon>Eukaryota</taxon>
        <taxon>Viridiplantae</taxon>
        <taxon>Prasinodermophyta</taxon>
        <taxon>Prasinodermophyceae</taxon>
        <taxon>Prasinodermales</taxon>
        <taxon>Prasinodermaceae</taxon>
        <taxon>Prasinoderma</taxon>
    </lineage>
</organism>
<dbReference type="GO" id="GO:0004617">
    <property type="term" value="F:phosphoglycerate dehydrogenase activity"/>
    <property type="evidence" value="ECO:0007669"/>
    <property type="project" value="UniProtKB-EC"/>
</dbReference>
<protein>
    <recommendedName>
        <fullName evidence="2">phosphoglycerate dehydrogenase</fullName>
        <ecNumber evidence="2">1.1.1.95</ecNumber>
    </recommendedName>
</protein>
<evidence type="ECO:0000256" key="5">
    <source>
        <dbReference type="ARBA" id="ARBA00048731"/>
    </source>
</evidence>
<feature type="domain" description="ACT" evidence="7">
    <location>
        <begin position="363"/>
        <end position="436"/>
    </location>
</feature>
<evidence type="ECO:0000256" key="3">
    <source>
        <dbReference type="ARBA" id="ARBA00023002"/>
    </source>
</evidence>
<dbReference type="UniPathway" id="UPA00135">
    <property type="reaction ID" value="UER00196"/>
</dbReference>
<dbReference type="PANTHER" id="PTHR42938:SF47">
    <property type="entry name" value="HYDROXYPYRUVATE REDUCTASE"/>
    <property type="match status" value="1"/>
</dbReference>